<gene>
    <name evidence="2" type="ORF">ACFSJ3_07730</name>
</gene>
<name>A0ABW4XK08_9GAMM</name>
<keyword evidence="3" id="KW-1185">Reference proteome</keyword>
<evidence type="ECO:0000313" key="2">
    <source>
        <dbReference type="EMBL" id="MFD2095871.1"/>
    </source>
</evidence>
<keyword evidence="1" id="KW-0732">Signal</keyword>
<dbReference type="EMBL" id="JBHUHT010000010">
    <property type="protein sequence ID" value="MFD2095871.1"/>
    <property type="molecule type" value="Genomic_DNA"/>
</dbReference>
<dbReference type="Proteomes" id="UP001597380">
    <property type="component" value="Unassembled WGS sequence"/>
</dbReference>
<evidence type="ECO:0008006" key="4">
    <source>
        <dbReference type="Google" id="ProtNLM"/>
    </source>
</evidence>
<proteinExistence type="predicted"/>
<organism evidence="2 3">
    <name type="scientific">Corallincola platygyrae</name>
    <dbReference type="NCBI Taxonomy" id="1193278"/>
    <lineage>
        <taxon>Bacteria</taxon>
        <taxon>Pseudomonadati</taxon>
        <taxon>Pseudomonadota</taxon>
        <taxon>Gammaproteobacteria</taxon>
        <taxon>Alteromonadales</taxon>
        <taxon>Psychromonadaceae</taxon>
        <taxon>Corallincola</taxon>
    </lineage>
</organism>
<sequence length="141" mass="16314">MRYIKMIRRALALSCLLPIAFSVVAEPSKACGRISSFANPPATQDLHRVTIDRLNDKNVTSKGFYVLEPGIYQVKVYEQINDHRLRAGRNRGTSKTIEVKVEPNKRYHLAAEFIKDKRYSKTNKYWEPVIWKVTDEACELK</sequence>
<reference evidence="3" key="1">
    <citation type="journal article" date="2019" name="Int. J. Syst. Evol. Microbiol.">
        <title>The Global Catalogue of Microorganisms (GCM) 10K type strain sequencing project: providing services to taxonomists for standard genome sequencing and annotation.</title>
        <authorList>
            <consortium name="The Broad Institute Genomics Platform"/>
            <consortium name="The Broad Institute Genome Sequencing Center for Infectious Disease"/>
            <person name="Wu L."/>
            <person name="Ma J."/>
        </authorList>
    </citation>
    <scope>NUCLEOTIDE SEQUENCE [LARGE SCALE GENOMIC DNA]</scope>
    <source>
        <strain evidence="3">CGMCC 1.10992</strain>
    </source>
</reference>
<feature type="chain" id="PRO_5046912548" description="DUF2846 domain-containing protein" evidence="1">
    <location>
        <begin position="26"/>
        <end position="141"/>
    </location>
</feature>
<feature type="signal peptide" evidence="1">
    <location>
        <begin position="1"/>
        <end position="25"/>
    </location>
</feature>
<protein>
    <recommendedName>
        <fullName evidence="4">DUF2846 domain-containing protein</fullName>
    </recommendedName>
</protein>
<dbReference type="RefSeq" id="WP_345340728.1">
    <property type="nucleotide sequence ID" value="NZ_BAABLI010000016.1"/>
</dbReference>
<comment type="caution">
    <text evidence="2">The sequence shown here is derived from an EMBL/GenBank/DDBJ whole genome shotgun (WGS) entry which is preliminary data.</text>
</comment>
<accession>A0ABW4XK08</accession>
<evidence type="ECO:0000313" key="3">
    <source>
        <dbReference type="Proteomes" id="UP001597380"/>
    </source>
</evidence>
<evidence type="ECO:0000256" key="1">
    <source>
        <dbReference type="SAM" id="SignalP"/>
    </source>
</evidence>